<dbReference type="CDD" id="cd06558">
    <property type="entry name" value="crotonase-like"/>
    <property type="match status" value="1"/>
</dbReference>
<accession>A0ABX0U0W5</accession>
<organism evidence="2 3">
    <name type="scientific">Sphingomonas japonica</name>
    <dbReference type="NCBI Taxonomy" id="511662"/>
    <lineage>
        <taxon>Bacteria</taxon>
        <taxon>Pseudomonadati</taxon>
        <taxon>Pseudomonadota</taxon>
        <taxon>Alphaproteobacteria</taxon>
        <taxon>Sphingomonadales</taxon>
        <taxon>Sphingomonadaceae</taxon>
        <taxon>Sphingomonas</taxon>
    </lineage>
</organism>
<dbReference type="InterPro" id="IPR029045">
    <property type="entry name" value="ClpP/crotonase-like_dom_sf"/>
</dbReference>
<dbReference type="PANTHER" id="PTHR43802">
    <property type="entry name" value="ENOYL-COA HYDRATASE"/>
    <property type="match status" value="1"/>
</dbReference>
<evidence type="ECO:0000313" key="2">
    <source>
        <dbReference type="EMBL" id="NIJ24224.1"/>
    </source>
</evidence>
<dbReference type="InterPro" id="IPR001753">
    <property type="entry name" value="Enoyl-CoA_hydra/iso"/>
</dbReference>
<dbReference type="EMBL" id="JAASQP010000001">
    <property type="protein sequence ID" value="NIJ24224.1"/>
    <property type="molecule type" value="Genomic_DNA"/>
</dbReference>
<dbReference type="Pfam" id="PF00378">
    <property type="entry name" value="ECH_1"/>
    <property type="match status" value="1"/>
</dbReference>
<name>A0ABX0U0W5_9SPHN</name>
<proteinExistence type="inferred from homology"/>
<reference evidence="2 3" key="1">
    <citation type="submission" date="2020-03" db="EMBL/GenBank/DDBJ databases">
        <title>Genomic Encyclopedia of Type Strains, Phase IV (KMG-IV): sequencing the most valuable type-strain genomes for metagenomic binning, comparative biology and taxonomic classification.</title>
        <authorList>
            <person name="Goeker M."/>
        </authorList>
    </citation>
    <scope>NUCLEOTIDE SEQUENCE [LARGE SCALE GENOMIC DNA]</scope>
    <source>
        <strain evidence="2 3">DSM 22753</strain>
    </source>
</reference>
<dbReference type="PANTHER" id="PTHR43802:SF1">
    <property type="entry name" value="IP11341P-RELATED"/>
    <property type="match status" value="1"/>
</dbReference>
<keyword evidence="3" id="KW-1185">Reference proteome</keyword>
<protein>
    <submittedName>
        <fullName evidence="2">Enoyl-CoA hydratase/carnithine racemase</fullName>
    </submittedName>
</protein>
<comment type="similarity">
    <text evidence="1">Belongs to the enoyl-CoA hydratase/isomerase family.</text>
</comment>
<dbReference type="SUPFAM" id="SSF52096">
    <property type="entry name" value="ClpP/crotonase"/>
    <property type="match status" value="1"/>
</dbReference>
<comment type="caution">
    <text evidence="2">The sequence shown here is derived from an EMBL/GenBank/DDBJ whole genome shotgun (WGS) entry which is preliminary data.</text>
</comment>
<gene>
    <name evidence="2" type="ORF">FHT01_001766</name>
</gene>
<dbReference type="Gene3D" id="3.90.226.10">
    <property type="entry name" value="2-enoyl-CoA Hydratase, Chain A, domain 1"/>
    <property type="match status" value="1"/>
</dbReference>
<sequence length="253" mass="27839">MTNFSNYRDGFPNARLTRSDSGVLEIALHTDGNSLVFNGHTHKQFVDLFHDVGQDQDNRVVILTGTGDAFMEEFSPDGIDFSPQGYNKIFREGRKVLMNILDIEVPMISAVNGPTRVHSEYVLLTDIVLATPETVFQDKPHLGMGVTAGDGVNLMWPEVIGSVRGRYFILTRQELDAATAKEWGAVNEVLPREALLPRAHEIAETLAALPNLTTSYARICLTQKLRRIIDEGVGYGLALEGISALEVARTQGA</sequence>
<dbReference type="RefSeq" id="WP_140046615.1">
    <property type="nucleotide sequence ID" value="NZ_BAAAEV010000001.1"/>
</dbReference>
<evidence type="ECO:0000313" key="3">
    <source>
        <dbReference type="Proteomes" id="UP000788153"/>
    </source>
</evidence>
<dbReference type="Proteomes" id="UP000788153">
    <property type="component" value="Unassembled WGS sequence"/>
</dbReference>
<evidence type="ECO:0000256" key="1">
    <source>
        <dbReference type="ARBA" id="ARBA00005254"/>
    </source>
</evidence>